<keyword evidence="1 2" id="KW-0812">Transmembrane</keyword>
<dbReference type="InterPro" id="IPR007686">
    <property type="entry name" value="YutG/PgpA"/>
</dbReference>
<keyword evidence="1" id="KW-1003">Cell membrane</keyword>
<keyword evidence="1" id="KW-1208">Phospholipid metabolism</keyword>
<feature type="transmembrane region" description="Helical" evidence="2">
    <location>
        <begin position="135"/>
        <end position="159"/>
    </location>
</feature>
<comment type="catalytic activity">
    <reaction evidence="1">
        <text>a 1,2-diacyl-sn-glycero-3-phospho-(1'-sn-glycero-3'-phosphate) + H2O = a 1,2-diacyl-sn-glycero-3-phospho-(1'-sn-glycerol) + phosphate</text>
        <dbReference type="Rhea" id="RHEA:33751"/>
        <dbReference type="ChEBI" id="CHEBI:15377"/>
        <dbReference type="ChEBI" id="CHEBI:43474"/>
        <dbReference type="ChEBI" id="CHEBI:60110"/>
        <dbReference type="ChEBI" id="CHEBI:64716"/>
        <dbReference type="EC" id="3.1.3.27"/>
    </reaction>
</comment>
<dbReference type="Proteomes" id="UP001056291">
    <property type="component" value="Chromosome"/>
</dbReference>
<feature type="transmembrane region" description="Helical" evidence="2">
    <location>
        <begin position="52"/>
        <end position="71"/>
    </location>
</feature>
<dbReference type="SUPFAM" id="SSF101307">
    <property type="entry name" value="YutG-like"/>
    <property type="match status" value="1"/>
</dbReference>
<dbReference type="InterPro" id="IPR026037">
    <property type="entry name" value="PgpA"/>
</dbReference>
<organism evidence="4 5">
    <name type="scientific">Sneathiella marina</name>
    <dbReference type="NCBI Taxonomy" id="2950108"/>
    <lineage>
        <taxon>Bacteria</taxon>
        <taxon>Pseudomonadati</taxon>
        <taxon>Pseudomonadota</taxon>
        <taxon>Alphaproteobacteria</taxon>
        <taxon>Sneathiellales</taxon>
        <taxon>Sneathiellaceae</taxon>
        <taxon>Sneathiella</taxon>
    </lineage>
</organism>
<evidence type="ECO:0000313" key="4">
    <source>
        <dbReference type="EMBL" id="USG59579.1"/>
    </source>
</evidence>
<evidence type="ECO:0000256" key="2">
    <source>
        <dbReference type="SAM" id="Phobius"/>
    </source>
</evidence>
<keyword evidence="1" id="KW-0595">Phospholipid degradation</keyword>
<keyword evidence="5" id="KW-1185">Reference proteome</keyword>
<comment type="subcellular location">
    <subcellularLocation>
        <location evidence="1">Cell inner membrane</location>
        <topology evidence="1">Multi-pass membrane protein</topology>
    </subcellularLocation>
</comment>
<proteinExistence type="predicted"/>
<feature type="domain" description="YutG/PgpA" evidence="3">
    <location>
        <begin position="16"/>
        <end position="153"/>
    </location>
</feature>
<keyword evidence="1" id="KW-0442">Lipid degradation</keyword>
<keyword evidence="1" id="KW-0460">Magnesium</keyword>
<keyword evidence="1 2" id="KW-0472">Membrane</keyword>
<dbReference type="CDD" id="cd06971">
    <property type="entry name" value="PgpA"/>
    <property type="match status" value="1"/>
</dbReference>
<dbReference type="Pfam" id="PF04608">
    <property type="entry name" value="PgpA"/>
    <property type="match status" value="1"/>
</dbReference>
<keyword evidence="1" id="KW-0443">Lipid metabolism</keyword>
<dbReference type="RefSeq" id="WP_251932316.1">
    <property type="nucleotide sequence ID" value="NZ_CP098747.1"/>
</dbReference>
<dbReference type="PIRSF" id="PIRSF006162">
    <property type="entry name" value="PgpA"/>
    <property type="match status" value="1"/>
</dbReference>
<protein>
    <recommendedName>
        <fullName evidence="1">Phosphatidylglycerophosphatase A</fullName>
        <ecNumber evidence="1">3.1.3.27</ecNumber>
    </recommendedName>
    <alternativeName>
        <fullName evidence="1">Phosphatidylglycerolphosphate phosphatase A</fullName>
    </alternativeName>
</protein>
<name>A0ABY4VY70_9PROT</name>
<reference evidence="4" key="1">
    <citation type="submission" date="2022-06" db="EMBL/GenBank/DDBJ databases">
        <title>Sneathiella actinostolidae sp. nov., isolated from a sea anemonein the Western Pacific Ocean.</title>
        <authorList>
            <person name="Wei M.J."/>
        </authorList>
    </citation>
    <scope>NUCLEOTIDE SEQUENCE</scope>
    <source>
        <strain evidence="4">PHK-P5</strain>
    </source>
</reference>
<keyword evidence="1" id="KW-0479">Metal-binding</keyword>
<evidence type="ECO:0000313" key="5">
    <source>
        <dbReference type="Proteomes" id="UP001056291"/>
    </source>
</evidence>
<comment type="pathway">
    <text evidence="1">Phospholipid metabolism; phosphatidylglycerol biosynthesis; phosphatidylglycerol from CDP-diacylglycerol: step 2/2.</text>
</comment>
<comment type="function">
    <text evidence="1">Lipid phosphatase which dephosphorylates phosphatidylglycerophosphate (PGP) to phosphatidylglycerol (PG).</text>
</comment>
<dbReference type="InterPro" id="IPR036681">
    <property type="entry name" value="PgpA-like_sf"/>
</dbReference>
<feature type="transmembrane region" description="Helical" evidence="2">
    <location>
        <begin position="91"/>
        <end position="114"/>
    </location>
</feature>
<dbReference type="Gene3D" id="1.10.3760.10">
    <property type="entry name" value="PgpA-like"/>
    <property type="match status" value="1"/>
</dbReference>
<dbReference type="EMBL" id="CP098747">
    <property type="protein sequence ID" value="USG59579.1"/>
    <property type="molecule type" value="Genomic_DNA"/>
</dbReference>
<sequence length="162" mass="17901">MNLSPLTRWHPAVIWSTWFWSGLSPKAPGTMGSLAALPVGYVIFLYFGPVSLAAATLLVFFSGWWSCHIYVRETGKSDPGEVVIDEVAGLWIALLVTGGDLILCLAAFLFFRLFDIWKPWPIRWLDQHVKGAFGVMIDDILAGIFAAAAVLLLAQLAFFQID</sequence>
<dbReference type="PANTHER" id="PTHR36305:SF1">
    <property type="entry name" value="PHOSPHATIDYLGLYCEROPHOSPHATASE A"/>
    <property type="match status" value="1"/>
</dbReference>
<evidence type="ECO:0000256" key="1">
    <source>
        <dbReference type="PIRNR" id="PIRNR006162"/>
    </source>
</evidence>
<accession>A0ABY4VY70</accession>
<keyword evidence="1" id="KW-0378">Hydrolase</keyword>
<evidence type="ECO:0000259" key="3">
    <source>
        <dbReference type="Pfam" id="PF04608"/>
    </source>
</evidence>
<comment type="cofactor">
    <cofactor evidence="1">
        <name>Mg(2+)</name>
        <dbReference type="ChEBI" id="CHEBI:18420"/>
    </cofactor>
</comment>
<keyword evidence="2" id="KW-1133">Transmembrane helix</keyword>
<dbReference type="EC" id="3.1.3.27" evidence="1"/>
<dbReference type="PANTHER" id="PTHR36305">
    <property type="entry name" value="PHOSPHATIDYLGLYCEROPHOSPHATASE A"/>
    <property type="match status" value="1"/>
</dbReference>
<gene>
    <name evidence="4" type="ORF">NBZ79_10310</name>
</gene>
<keyword evidence="1" id="KW-0997">Cell inner membrane</keyword>